<feature type="transmembrane region" description="Helical" evidence="1">
    <location>
        <begin position="12"/>
        <end position="36"/>
    </location>
</feature>
<dbReference type="OrthoDB" id="3264219at2759"/>
<feature type="transmembrane region" description="Helical" evidence="1">
    <location>
        <begin position="125"/>
        <end position="145"/>
    </location>
</feature>
<evidence type="ECO:0008006" key="4">
    <source>
        <dbReference type="Google" id="ProtNLM"/>
    </source>
</evidence>
<keyword evidence="1" id="KW-0472">Membrane</keyword>
<feature type="transmembrane region" description="Helical" evidence="1">
    <location>
        <begin position="42"/>
        <end position="63"/>
    </location>
</feature>
<evidence type="ECO:0000256" key="1">
    <source>
        <dbReference type="SAM" id="Phobius"/>
    </source>
</evidence>
<protein>
    <recommendedName>
        <fullName evidence="4">MARVEL domain-containing protein</fullName>
    </recommendedName>
</protein>
<dbReference type="EMBL" id="MU150270">
    <property type="protein sequence ID" value="KAF9462662.1"/>
    <property type="molecule type" value="Genomic_DNA"/>
</dbReference>
<name>A0A9P5Y393_9AGAR</name>
<evidence type="ECO:0000313" key="3">
    <source>
        <dbReference type="Proteomes" id="UP000807353"/>
    </source>
</evidence>
<sequence length="222" mass="24362">MTVRFGNYRVAFYVAVFLLSGTVLGLSANFASIFLPNLHRDFTIFSLVVPSLTILLFLITLQWAQPRTEAVVLLVLAVLWLTMGAWSTDIIGHVQCDGLTGQRIASKNGDTSGQSFCYEMKVVQAFSWAVFVLCAMALIILFSLVTQAQKFGRYLIWREPIRELPWFGEAPGYYNTHAGGIPQYPPGGMPYGYPGAPMMQSTGGTTIIQPGVNGQPATITQI</sequence>
<reference evidence="2" key="1">
    <citation type="submission" date="2020-11" db="EMBL/GenBank/DDBJ databases">
        <authorList>
            <consortium name="DOE Joint Genome Institute"/>
            <person name="Ahrendt S."/>
            <person name="Riley R."/>
            <person name="Andreopoulos W."/>
            <person name="Labutti K."/>
            <person name="Pangilinan J."/>
            <person name="Ruiz-Duenas F.J."/>
            <person name="Barrasa J.M."/>
            <person name="Sanchez-Garcia M."/>
            <person name="Camarero S."/>
            <person name="Miyauchi S."/>
            <person name="Serrano A."/>
            <person name="Linde D."/>
            <person name="Babiker R."/>
            <person name="Drula E."/>
            <person name="Ayuso-Fernandez I."/>
            <person name="Pacheco R."/>
            <person name="Padilla G."/>
            <person name="Ferreira P."/>
            <person name="Barriuso J."/>
            <person name="Kellner H."/>
            <person name="Castanera R."/>
            <person name="Alfaro M."/>
            <person name="Ramirez L."/>
            <person name="Pisabarro A.G."/>
            <person name="Kuo A."/>
            <person name="Tritt A."/>
            <person name="Lipzen A."/>
            <person name="He G."/>
            <person name="Yan M."/>
            <person name="Ng V."/>
            <person name="Cullen D."/>
            <person name="Martin F."/>
            <person name="Rosso M.-N."/>
            <person name="Henrissat B."/>
            <person name="Hibbett D."/>
            <person name="Martinez A.T."/>
            <person name="Grigoriev I.V."/>
        </authorList>
    </citation>
    <scope>NUCLEOTIDE SEQUENCE</scope>
    <source>
        <strain evidence="2">CBS 247.69</strain>
    </source>
</reference>
<gene>
    <name evidence="2" type="ORF">BDZ94DRAFT_1260937</name>
</gene>
<dbReference type="AlphaFoldDB" id="A0A9P5Y393"/>
<keyword evidence="3" id="KW-1185">Reference proteome</keyword>
<organism evidence="2 3">
    <name type="scientific">Collybia nuda</name>
    <dbReference type="NCBI Taxonomy" id="64659"/>
    <lineage>
        <taxon>Eukaryota</taxon>
        <taxon>Fungi</taxon>
        <taxon>Dikarya</taxon>
        <taxon>Basidiomycota</taxon>
        <taxon>Agaricomycotina</taxon>
        <taxon>Agaricomycetes</taxon>
        <taxon>Agaricomycetidae</taxon>
        <taxon>Agaricales</taxon>
        <taxon>Tricholomatineae</taxon>
        <taxon>Clitocybaceae</taxon>
        <taxon>Collybia</taxon>
    </lineage>
</organism>
<keyword evidence="1" id="KW-1133">Transmembrane helix</keyword>
<feature type="transmembrane region" description="Helical" evidence="1">
    <location>
        <begin position="70"/>
        <end position="88"/>
    </location>
</feature>
<proteinExistence type="predicted"/>
<accession>A0A9P5Y393</accession>
<evidence type="ECO:0000313" key="2">
    <source>
        <dbReference type="EMBL" id="KAF9462662.1"/>
    </source>
</evidence>
<comment type="caution">
    <text evidence="2">The sequence shown here is derived from an EMBL/GenBank/DDBJ whole genome shotgun (WGS) entry which is preliminary data.</text>
</comment>
<keyword evidence="1" id="KW-0812">Transmembrane</keyword>
<dbReference type="Proteomes" id="UP000807353">
    <property type="component" value="Unassembled WGS sequence"/>
</dbReference>